<keyword evidence="4 6" id="KW-1133">Transmembrane helix</keyword>
<comment type="subcellular location">
    <subcellularLocation>
        <location evidence="1">Cell membrane</location>
        <topology evidence="1">Multi-pass membrane protein</topology>
    </subcellularLocation>
</comment>
<keyword evidence="5 6" id="KW-0472">Membrane</keyword>
<feature type="transmembrane region" description="Helical" evidence="6">
    <location>
        <begin position="141"/>
        <end position="167"/>
    </location>
</feature>
<dbReference type="PANTHER" id="PTHR30086:SF20">
    <property type="entry name" value="ARGININE EXPORTER PROTEIN ARGO-RELATED"/>
    <property type="match status" value="1"/>
</dbReference>
<evidence type="ECO:0000313" key="8">
    <source>
        <dbReference type="Proteomes" id="UP000037515"/>
    </source>
</evidence>
<feature type="transmembrane region" description="Helical" evidence="6">
    <location>
        <begin position="73"/>
        <end position="90"/>
    </location>
</feature>
<evidence type="ECO:0000256" key="2">
    <source>
        <dbReference type="ARBA" id="ARBA00022475"/>
    </source>
</evidence>
<proteinExistence type="predicted"/>
<dbReference type="RefSeq" id="WP_053395934.1">
    <property type="nucleotide sequence ID" value="NZ_LHPJ01000008.1"/>
</dbReference>
<dbReference type="InterPro" id="IPR001123">
    <property type="entry name" value="LeuE-type"/>
</dbReference>
<protein>
    <submittedName>
        <fullName evidence="7">Transporter</fullName>
    </submittedName>
</protein>
<sequence length="197" mass="21605">MNNVMLAMMGFALVGAVTPGPVNILAISTAVQQGKAEATKLVMGASLAYAFVVYVSGALLHQLSQWLPMLERGLQVFGSLFLVYLAYKIFTAPVEKVTVGKAEHSGWWQGSLTQLLNPKAWLVAMSGVSLYVIGQLEQQKWLWMFTLVSLIACVIGVGCWAILGQAFTKFLETPRKQRTFNQVMAITLMASVSMIWI</sequence>
<dbReference type="GO" id="GO:0015171">
    <property type="term" value="F:amino acid transmembrane transporter activity"/>
    <property type="evidence" value="ECO:0007669"/>
    <property type="project" value="TreeGrafter"/>
</dbReference>
<dbReference type="STRING" id="693.AKJ17_11370"/>
<organism evidence="7 8">
    <name type="scientific">Vibrio nereis</name>
    <dbReference type="NCBI Taxonomy" id="693"/>
    <lineage>
        <taxon>Bacteria</taxon>
        <taxon>Pseudomonadati</taxon>
        <taxon>Pseudomonadota</taxon>
        <taxon>Gammaproteobacteria</taxon>
        <taxon>Vibrionales</taxon>
        <taxon>Vibrionaceae</taxon>
        <taxon>Vibrio</taxon>
    </lineage>
</organism>
<reference evidence="8" key="1">
    <citation type="submission" date="2015-08" db="EMBL/GenBank/DDBJ databases">
        <title>Vibrio galatheae sp. nov., a novel member of the Vibrionaceae family isolated from the Solomon Islands.</title>
        <authorList>
            <person name="Giubergia S."/>
            <person name="Machado H."/>
            <person name="Mateiu R.V."/>
            <person name="Gram L."/>
        </authorList>
    </citation>
    <scope>NUCLEOTIDE SEQUENCE [LARGE SCALE GENOMIC DNA]</scope>
    <source>
        <strain evidence="8">DSM 19584</strain>
    </source>
</reference>
<gene>
    <name evidence="7" type="ORF">AKJ17_11370</name>
</gene>
<name>A0A0M0HM61_VIBNE</name>
<evidence type="ECO:0000256" key="3">
    <source>
        <dbReference type="ARBA" id="ARBA00022692"/>
    </source>
</evidence>
<feature type="transmembrane region" description="Helical" evidence="6">
    <location>
        <begin position="179"/>
        <end position="196"/>
    </location>
</feature>
<evidence type="ECO:0000256" key="4">
    <source>
        <dbReference type="ARBA" id="ARBA00022989"/>
    </source>
</evidence>
<dbReference type="Pfam" id="PF01810">
    <property type="entry name" value="LysE"/>
    <property type="match status" value="1"/>
</dbReference>
<evidence type="ECO:0000313" key="7">
    <source>
        <dbReference type="EMBL" id="KOO03149.1"/>
    </source>
</evidence>
<keyword evidence="2" id="KW-1003">Cell membrane</keyword>
<dbReference type="OrthoDB" id="9812084at2"/>
<dbReference type="PATRIC" id="fig|693.5.peg.2329"/>
<accession>A0A0M0HM61</accession>
<dbReference type="AlphaFoldDB" id="A0A0M0HM61"/>
<dbReference type="GO" id="GO:0033228">
    <property type="term" value="P:cysteine export across plasma membrane"/>
    <property type="evidence" value="ECO:0007669"/>
    <property type="project" value="TreeGrafter"/>
</dbReference>
<evidence type="ECO:0000256" key="1">
    <source>
        <dbReference type="ARBA" id="ARBA00004651"/>
    </source>
</evidence>
<keyword evidence="8" id="KW-1185">Reference proteome</keyword>
<dbReference type="Proteomes" id="UP000037515">
    <property type="component" value="Unassembled WGS sequence"/>
</dbReference>
<evidence type="ECO:0000256" key="6">
    <source>
        <dbReference type="SAM" id="Phobius"/>
    </source>
</evidence>
<dbReference type="EMBL" id="LHPJ01000008">
    <property type="protein sequence ID" value="KOO03149.1"/>
    <property type="molecule type" value="Genomic_DNA"/>
</dbReference>
<feature type="transmembrane region" description="Helical" evidence="6">
    <location>
        <begin position="42"/>
        <end position="61"/>
    </location>
</feature>
<evidence type="ECO:0000256" key="5">
    <source>
        <dbReference type="ARBA" id="ARBA00023136"/>
    </source>
</evidence>
<comment type="caution">
    <text evidence="7">The sequence shown here is derived from an EMBL/GenBank/DDBJ whole genome shotgun (WGS) entry which is preliminary data.</text>
</comment>
<dbReference type="PANTHER" id="PTHR30086">
    <property type="entry name" value="ARGININE EXPORTER PROTEIN ARGO"/>
    <property type="match status" value="1"/>
</dbReference>
<keyword evidence="3 6" id="KW-0812">Transmembrane</keyword>
<dbReference type="GO" id="GO:0005886">
    <property type="term" value="C:plasma membrane"/>
    <property type="evidence" value="ECO:0007669"/>
    <property type="project" value="UniProtKB-SubCell"/>
</dbReference>